<evidence type="ECO:0000313" key="2">
    <source>
        <dbReference type="EMBL" id="KAF5710253.1"/>
    </source>
</evidence>
<evidence type="ECO:0000313" key="3">
    <source>
        <dbReference type="Proteomes" id="UP000544331"/>
    </source>
</evidence>
<dbReference type="Proteomes" id="UP000544331">
    <property type="component" value="Unassembled WGS sequence"/>
</dbReference>
<dbReference type="AlphaFoldDB" id="A0A8H5YCU1"/>
<dbReference type="OrthoDB" id="4970011at2759"/>
<accession>A0A8H5YCU1</accession>
<organism evidence="2 3">
    <name type="scientific">Fusarium mundagurra</name>
    <dbReference type="NCBI Taxonomy" id="1567541"/>
    <lineage>
        <taxon>Eukaryota</taxon>
        <taxon>Fungi</taxon>
        <taxon>Dikarya</taxon>
        <taxon>Ascomycota</taxon>
        <taxon>Pezizomycotina</taxon>
        <taxon>Sordariomycetes</taxon>
        <taxon>Hypocreomycetidae</taxon>
        <taxon>Hypocreales</taxon>
        <taxon>Nectriaceae</taxon>
        <taxon>Fusarium</taxon>
        <taxon>Fusarium fujikuroi species complex</taxon>
    </lineage>
</organism>
<proteinExistence type="predicted"/>
<sequence length="232" mass="25683">MSPAYLRSEPYRRYLNNGYRLDDMMPPLDRRGHLANDIADFDPREDAFVTRTHGITVISRRDRYGNLTYAEDEEVLQWYTEVVDGQMPSWPLEGPHEGTQTGGEISTLLANDSTDTGNIDGVPEPLSPANDAAGTSNTDEPPRPLETTDSGADIVNADEPIEPTEPTTGNIDEAPEPPEHEHEANPPPISTNILHMPLARDEDVSDVKSEPDIKDEPQSSTNSSREPISRLR</sequence>
<feature type="compositionally biased region" description="Basic and acidic residues" evidence="1">
    <location>
        <begin position="198"/>
        <end position="217"/>
    </location>
</feature>
<keyword evidence="3" id="KW-1185">Reference proteome</keyword>
<evidence type="ECO:0000256" key="1">
    <source>
        <dbReference type="SAM" id="MobiDB-lite"/>
    </source>
</evidence>
<feature type="compositionally biased region" description="Polar residues" evidence="1">
    <location>
        <begin position="98"/>
        <end position="117"/>
    </location>
</feature>
<feature type="region of interest" description="Disordered" evidence="1">
    <location>
        <begin position="92"/>
        <end position="232"/>
    </location>
</feature>
<comment type="caution">
    <text evidence="2">The sequence shown here is derived from an EMBL/GenBank/DDBJ whole genome shotgun (WGS) entry which is preliminary data.</text>
</comment>
<reference evidence="2 3" key="1">
    <citation type="submission" date="2020-05" db="EMBL/GenBank/DDBJ databases">
        <title>Identification and distribution of gene clusters putatively required for synthesis of sphingolipid metabolism inhibitors in phylogenetically diverse species of the filamentous fungus Fusarium.</title>
        <authorList>
            <person name="Kim H.-S."/>
            <person name="Busman M."/>
            <person name="Brown D.W."/>
            <person name="Divon H."/>
            <person name="Uhlig S."/>
            <person name="Proctor R.H."/>
        </authorList>
    </citation>
    <scope>NUCLEOTIDE SEQUENCE [LARGE SCALE GENOMIC DNA]</scope>
    <source>
        <strain evidence="2 3">NRRL 66235</strain>
    </source>
</reference>
<dbReference type="EMBL" id="JAAOAN010000342">
    <property type="protein sequence ID" value="KAF5710253.1"/>
    <property type="molecule type" value="Genomic_DNA"/>
</dbReference>
<protein>
    <submittedName>
        <fullName evidence="2">Uncharacterized protein</fullName>
    </submittedName>
</protein>
<name>A0A8H5YCU1_9HYPO</name>
<gene>
    <name evidence="2" type="ORF">FMUND_9618</name>
</gene>